<gene>
    <name evidence="3" type="ORF">CITCOLO1_LOCUS727</name>
</gene>
<sequence>MKAIRLRDLLMFLRTTDLNDIMLNFILQKMKRRREASAIILNRYGALEEDVLNALSSINSLMYTIGPLHILAKQIDDENLKAIGSNLWDEELECIEWLNSKEPNSVVYVNFGSIAVMTTEQLIEFAWGLADSGKQFLWITRPDLVVGDSAILPSQFVTQTKERSLIASWCCQEQVLNHPSIGGFLTHSGWNSTIESICAGVPRISWPFFAERQTNCRYCCTEWEIGMEIDSNVKRNEVEKLVRELMDGEKG</sequence>
<dbReference type="PANTHER" id="PTHR11926:SF1498">
    <property type="entry name" value="GLYCOSYLTRANSFERASE"/>
    <property type="match status" value="1"/>
</dbReference>
<evidence type="ECO:0000313" key="4">
    <source>
        <dbReference type="Proteomes" id="UP001642487"/>
    </source>
</evidence>
<keyword evidence="2" id="KW-0808">Transferase</keyword>
<dbReference type="CDD" id="cd03784">
    <property type="entry name" value="GT1_Gtf-like"/>
    <property type="match status" value="1"/>
</dbReference>
<accession>A0ABP0XR56</accession>
<dbReference type="Pfam" id="PF00201">
    <property type="entry name" value="UDPGT"/>
    <property type="match status" value="1"/>
</dbReference>
<dbReference type="EMBL" id="OZ021735">
    <property type="protein sequence ID" value="CAK9309185.1"/>
    <property type="molecule type" value="Genomic_DNA"/>
</dbReference>
<dbReference type="InterPro" id="IPR002213">
    <property type="entry name" value="UDP_glucos_trans"/>
</dbReference>
<evidence type="ECO:0000256" key="1">
    <source>
        <dbReference type="ARBA" id="ARBA00009995"/>
    </source>
</evidence>
<dbReference type="SUPFAM" id="SSF53756">
    <property type="entry name" value="UDP-Glycosyltransferase/glycogen phosphorylase"/>
    <property type="match status" value="1"/>
</dbReference>
<keyword evidence="4" id="KW-1185">Reference proteome</keyword>
<dbReference type="Proteomes" id="UP001642487">
    <property type="component" value="Chromosome 1"/>
</dbReference>
<reference evidence="3 4" key="1">
    <citation type="submission" date="2024-03" db="EMBL/GenBank/DDBJ databases">
        <authorList>
            <person name="Gkanogiannis A."/>
            <person name="Becerra Lopez-Lavalle L."/>
        </authorList>
    </citation>
    <scope>NUCLEOTIDE SEQUENCE [LARGE SCALE GENOMIC DNA]</scope>
</reference>
<comment type="similarity">
    <text evidence="1">Belongs to the UDP-glycosyltransferase family.</text>
</comment>
<evidence type="ECO:0000313" key="3">
    <source>
        <dbReference type="EMBL" id="CAK9309185.1"/>
    </source>
</evidence>
<organism evidence="3 4">
    <name type="scientific">Citrullus colocynthis</name>
    <name type="common">colocynth</name>
    <dbReference type="NCBI Taxonomy" id="252529"/>
    <lineage>
        <taxon>Eukaryota</taxon>
        <taxon>Viridiplantae</taxon>
        <taxon>Streptophyta</taxon>
        <taxon>Embryophyta</taxon>
        <taxon>Tracheophyta</taxon>
        <taxon>Spermatophyta</taxon>
        <taxon>Magnoliopsida</taxon>
        <taxon>eudicotyledons</taxon>
        <taxon>Gunneridae</taxon>
        <taxon>Pentapetalae</taxon>
        <taxon>rosids</taxon>
        <taxon>fabids</taxon>
        <taxon>Cucurbitales</taxon>
        <taxon>Cucurbitaceae</taxon>
        <taxon>Benincaseae</taxon>
        <taxon>Citrullus</taxon>
    </lineage>
</organism>
<evidence type="ECO:0008006" key="5">
    <source>
        <dbReference type="Google" id="ProtNLM"/>
    </source>
</evidence>
<dbReference type="Gene3D" id="3.40.50.2000">
    <property type="entry name" value="Glycogen Phosphorylase B"/>
    <property type="match status" value="2"/>
</dbReference>
<protein>
    <recommendedName>
        <fullName evidence="5">UDP-glycosyltransferase</fullName>
    </recommendedName>
</protein>
<proteinExistence type="inferred from homology"/>
<dbReference type="PANTHER" id="PTHR11926">
    <property type="entry name" value="GLUCOSYL/GLUCURONOSYL TRANSFERASES"/>
    <property type="match status" value="1"/>
</dbReference>
<name>A0ABP0XR56_9ROSI</name>
<evidence type="ECO:0000256" key="2">
    <source>
        <dbReference type="ARBA" id="ARBA00022679"/>
    </source>
</evidence>